<dbReference type="PANTHER" id="PTHR35099">
    <property type="entry name" value="OS02G0182700 PROTEIN"/>
    <property type="match status" value="1"/>
</dbReference>
<name>A0A445JI45_GLYSO</name>
<dbReference type="EMBL" id="QZWG01000008">
    <property type="protein sequence ID" value="RZB98129.1"/>
    <property type="molecule type" value="Genomic_DNA"/>
</dbReference>
<proteinExistence type="predicted"/>
<reference evidence="2 3" key="1">
    <citation type="submission" date="2018-09" db="EMBL/GenBank/DDBJ databases">
        <title>A high-quality reference genome of wild soybean provides a powerful tool to mine soybean genomes.</title>
        <authorList>
            <person name="Xie M."/>
            <person name="Chung C.Y.L."/>
            <person name="Li M.-W."/>
            <person name="Wong F.-L."/>
            <person name="Chan T.-F."/>
            <person name="Lam H.-M."/>
        </authorList>
    </citation>
    <scope>NUCLEOTIDE SEQUENCE [LARGE SCALE GENOMIC DNA]</scope>
    <source>
        <strain evidence="3">cv. W05</strain>
        <tissue evidence="2">Hypocotyl of etiolated seedlings</tissue>
    </source>
</reference>
<dbReference type="Proteomes" id="UP000289340">
    <property type="component" value="Chromosome 8"/>
</dbReference>
<gene>
    <name evidence="2" type="ORF">D0Y65_021235</name>
</gene>
<feature type="region of interest" description="Disordered" evidence="1">
    <location>
        <begin position="234"/>
        <end position="262"/>
    </location>
</feature>
<protein>
    <submittedName>
        <fullName evidence="2">Uncharacterized protein</fullName>
    </submittedName>
</protein>
<accession>A0A445JI45</accession>
<keyword evidence="3" id="KW-1185">Reference proteome</keyword>
<dbReference type="PANTHER" id="PTHR35099:SF10">
    <property type="entry name" value="BZIP DOMAIN-CONTAINING PROTEIN"/>
    <property type="match status" value="1"/>
</dbReference>
<dbReference type="AlphaFoldDB" id="A0A445JI45"/>
<evidence type="ECO:0000313" key="2">
    <source>
        <dbReference type="EMBL" id="RZB98129.1"/>
    </source>
</evidence>
<evidence type="ECO:0000313" key="3">
    <source>
        <dbReference type="Proteomes" id="UP000289340"/>
    </source>
</evidence>
<sequence length="278" mass="31419">MSNVNDRWVTMAMADDTLVADQLLLLRHHHRPSVIRRWVRRQRRTPRLPVAGYEGNTRKTALTHPSASKVTLFFSFYASLIFRKLSFLFSYSPSHSIHNLLPTTPPISPVNAFRNFRSVPFSRFFLAASLSEITAVDESETAADKRRARKKRILRDLKLEHKISLDENEDLRDKLTAVNLTVEKNRCNAKNIKKLKLDLNSRRILKTAQAILDPPKSVDTANLGSEQILEGKPTPVCSAASAPPSNQPEIGGQKPPLLLPDLNQPSEEYLTEFLGFSQ</sequence>
<evidence type="ECO:0000256" key="1">
    <source>
        <dbReference type="SAM" id="MobiDB-lite"/>
    </source>
</evidence>
<comment type="caution">
    <text evidence="2">The sequence shown here is derived from an EMBL/GenBank/DDBJ whole genome shotgun (WGS) entry which is preliminary data.</text>
</comment>
<organism evidence="2 3">
    <name type="scientific">Glycine soja</name>
    <name type="common">Wild soybean</name>
    <dbReference type="NCBI Taxonomy" id="3848"/>
    <lineage>
        <taxon>Eukaryota</taxon>
        <taxon>Viridiplantae</taxon>
        <taxon>Streptophyta</taxon>
        <taxon>Embryophyta</taxon>
        <taxon>Tracheophyta</taxon>
        <taxon>Spermatophyta</taxon>
        <taxon>Magnoliopsida</taxon>
        <taxon>eudicotyledons</taxon>
        <taxon>Gunneridae</taxon>
        <taxon>Pentapetalae</taxon>
        <taxon>rosids</taxon>
        <taxon>fabids</taxon>
        <taxon>Fabales</taxon>
        <taxon>Fabaceae</taxon>
        <taxon>Papilionoideae</taxon>
        <taxon>50 kb inversion clade</taxon>
        <taxon>NPAAA clade</taxon>
        <taxon>indigoferoid/millettioid clade</taxon>
        <taxon>Phaseoleae</taxon>
        <taxon>Glycine</taxon>
        <taxon>Glycine subgen. Soja</taxon>
    </lineage>
</organism>